<dbReference type="PANTHER" id="PTHR43080">
    <property type="entry name" value="CBS DOMAIN-CONTAINING PROTEIN CBSX3, MITOCHONDRIAL"/>
    <property type="match status" value="1"/>
</dbReference>
<dbReference type="Proteomes" id="UP001373496">
    <property type="component" value="Unassembled WGS sequence"/>
</dbReference>
<protein>
    <submittedName>
        <fullName evidence="4">CBS domain-containing protein</fullName>
    </submittedName>
</protein>
<evidence type="ECO:0000313" key="4">
    <source>
        <dbReference type="EMBL" id="MEI4280862.1"/>
    </source>
</evidence>
<gene>
    <name evidence="4" type="ORF">UXQ13_20470</name>
</gene>
<proteinExistence type="predicted"/>
<dbReference type="SUPFAM" id="SSF54631">
    <property type="entry name" value="CBS-domain pair"/>
    <property type="match status" value="1"/>
</dbReference>
<evidence type="ECO:0000313" key="5">
    <source>
        <dbReference type="Proteomes" id="UP001373496"/>
    </source>
</evidence>
<dbReference type="RefSeq" id="WP_225235687.1">
    <property type="nucleotide sequence ID" value="NZ_JBAPLV010000030.1"/>
</dbReference>
<keyword evidence="1 2" id="KW-0129">CBS domain</keyword>
<dbReference type="InterPro" id="IPR051257">
    <property type="entry name" value="Diverse_CBS-Domain"/>
</dbReference>
<feature type="domain" description="CBS" evidence="3">
    <location>
        <begin position="79"/>
        <end position="134"/>
    </location>
</feature>
<dbReference type="InterPro" id="IPR000644">
    <property type="entry name" value="CBS_dom"/>
</dbReference>
<dbReference type="InterPro" id="IPR046342">
    <property type="entry name" value="CBS_dom_sf"/>
</dbReference>
<name>A0ABU8EB47_9ACTN</name>
<comment type="caution">
    <text evidence="4">The sequence shown here is derived from an EMBL/GenBank/DDBJ whole genome shotgun (WGS) entry which is preliminary data.</text>
</comment>
<evidence type="ECO:0000256" key="2">
    <source>
        <dbReference type="PROSITE-ProRule" id="PRU00703"/>
    </source>
</evidence>
<dbReference type="Gene3D" id="3.10.580.10">
    <property type="entry name" value="CBS-domain"/>
    <property type="match status" value="1"/>
</dbReference>
<accession>A0ABU8EB47</accession>
<reference evidence="4 5" key="1">
    <citation type="submission" date="2024-03" db="EMBL/GenBank/DDBJ databases">
        <title>Draft genome sequence of Klenkia terrae.</title>
        <authorList>
            <person name="Duangmal K."/>
            <person name="Chantavorakit T."/>
        </authorList>
    </citation>
    <scope>NUCLEOTIDE SEQUENCE [LARGE SCALE GENOMIC DNA]</scope>
    <source>
        <strain evidence="4 5">JCM 17786</strain>
    </source>
</reference>
<dbReference type="SMART" id="SM00116">
    <property type="entry name" value="CBS"/>
    <property type="match status" value="2"/>
</dbReference>
<dbReference type="PROSITE" id="PS51371">
    <property type="entry name" value="CBS"/>
    <property type="match status" value="2"/>
</dbReference>
<dbReference type="PANTHER" id="PTHR43080:SF29">
    <property type="entry name" value="OS02G0818000 PROTEIN"/>
    <property type="match status" value="1"/>
</dbReference>
<evidence type="ECO:0000256" key="1">
    <source>
        <dbReference type="ARBA" id="ARBA00023122"/>
    </source>
</evidence>
<dbReference type="EMBL" id="JBAPLV010000030">
    <property type="protein sequence ID" value="MEI4280862.1"/>
    <property type="molecule type" value="Genomic_DNA"/>
</dbReference>
<keyword evidence="5" id="KW-1185">Reference proteome</keyword>
<evidence type="ECO:0000259" key="3">
    <source>
        <dbReference type="PROSITE" id="PS51371"/>
    </source>
</evidence>
<sequence length="217" mass="22841">MSAPAVTVGPATPATYAAEVLASRGFAALPVVDTGDRLLGVVAEVDLVRDRIRPDPRLHARRDVRDRDHRPAALVAGIMTAPATAVDVADDVADAARLLLERSHRSLPVLQHGRVVGVLSRRDLLGMLLRRDEEVRLDLLGVIEQYTGEPGRFEVGVSDGCAALVRRAGAPSPDPAQEASALTTLARTVPGVVDVRVRDAPVGAPHHEPAGTAGGPR</sequence>
<dbReference type="Pfam" id="PF00571">
    <property type="entry name" value="CBS"/>
    <property type="match status" value="2"/>
</dbReference>
<feature type="domain" description="CBS" evidence="3">
    <location>
        <begin position="1"/>
        <end position="57"/>
    </location>
</feature>
<organism evidence="4 5">
    <name type="scientific">Klenkia terrae</name>
    <dbReference type="NCBI Taxonomy" id="1052259"/>
    <lineage>
        <taxon>Bacteria</taxon>
        <taxon>Bacillati</taxon>
        <taxon>Actinomycetota</taxon>
        <taxon>Actinomycetes</taxon>
        <taxon>Geodermatophilales</taxon>
        <taxon>Geodermatophilaceae</taxon>
        <taxon>Klenkia</taxon>
    </lineage>
</organism>